<evidence type="ECO:0000313" key="4">
    <source>
        <dbReference type="Proteomes" id="UP000007431"/>
    </source>
</evidence>
<keyword evidence="2" id="KW-0812">Transmembrane</keyword>
<dbReference type="InParanoid" id="D8PQR5"/>
<evidence type="ECO:0000313" key="3">
    <source>
        <dbReference type="EMBL" id="EFJ02438.1"/>
    </source>
</evidence>
<dbReference type="OMA" id="SPYDWHE"/>
<sequence length="1006" mass="106616">MSTPTSWKDPSRPTHKASTSIETSASGLAESTISFSGLNNFPLPPPSVPTTPTDAYRTSSPVRGKRARANSRATAGPSALTRLTNDAYYAELTAAGAVPGGTPHDWDDGMSSTEVNAAEDNLLSTSFITSLLREVTPASPKFRDSRSTSNGSRQSGLSEMTYPPGSRSTRTSRDAIPPVPTSPLVTARPSKQPPALLKIPASEGGPSSDNDSDIQSSLGHPPVIKQASFTKPPGVSERRVVGIASATLLSSPSQLSSGLSSNAVRDSGVLLPQDVTEDEADAFGPHSSTSVLNEQAAAPRAVSPGHHPPLAYQQSKTHRRGASVASTKSYVTSIISGLTRRSTKSARRLYAYLANKPLPPLPGQFQLHDTDSTHRKEATMALPQLINRAGTLSGMLEKGRLAHYSYDTTRNWRSQPGDHRGPGNDVDQLPSPSKEVRSPMLALTAPRRRRMYIIGGIILLVALALGLGLGLGLRKHGEALPDCGNANVTGVACNLDATCECTATSGCNGLAKEIVKLTPLVNDAFQTDFTPATVFNSFWVALGKSSSESCAIQAIVVDVANGLDPVTASNRTSWAQMAILWNLVQSQDASAAQEMKDFVNGADWNSLSDADGPLRDSDYATFSTTVSGFTFNFARQEVTEPSVSFVSNAQPTTQQASKANDDAKATLDRMYSYALASATQQAAALKTYWTNILQLAADDLPTFISLFLSADILLPFDAESDIVSQLNNTDSSTPFPPPLACYPSLDSDAVNRVNSFESSAFGLSTVSAATSVDTSCYPARPIYGVLNILRLRLPFVDSRTGAPKQAMKVNRNVGARAIIYTGEAMSAMPGANTSDLSTTQLNPRQFGTLNHYDHVILQFLQSIPDVDVATDFVRFLLTAPGVPPTNTSSLFSTLDKIPTVEVAVFGTVDASDVDNVDSSFTTADGGLFFGSDHGQVLRNWATTIAVKPIKWTESSSADRVADDAGDDTTFNEVWAAATTAVEENVEGVGVDDVVASLQSTGKFSAG</sequence>
<feature type="region of interest" description="Disordered" evidence="1">
    <location>
        <begin position="134"/>
        <end position="235"/>
    </location>
</feature>
<feature type="compositionally biased region" description="Polar residues" evidence="1">
    <location>
        <begin position="147"/>
        <end position="158"/>
    </location>
</feature>
<keyword evidence="2" id="KW-0472">Membrane</keyword>
<feature type="compositionally biased region" description="Polar residues" evidence="1">
    <location>
        <begin position="16"/>
        <end position="39"/>
    </location>
</feature>
<feature type="region of interest" description="Disordered" evidence="1">
    <location>
        <begin position="409"/>
        <end position="437"/>
    </location>
</feature>
<reference evidence="3 4" key="1">
    <citation type="journal article" date="2010" name="Nat. Biotechnol.">
        <title>Genome sequence of the model mushroom Schizophyllum commune.</title>
        <authorList>
            <person name="Ohm R.A."/>
            <person name="de Jong J.F."/>
            <person name="Lugones L.G."/>
            <person name="Aerts A."/>
            <person name="Kothe E."/>
            <person name="Stajich J.E."/>
            <person name="de Vries R.P."/>
            <person name="Record E."/>
            <person name="Levasseur A."/>
            <person name="Baker S.E."/>
            <person name="Bartholomew K.A."/>
            <person name="Coutinho P.M."/>
            <person name="Erdmann S."/>
            <person name="Fowler T.J."/>
            <person name="Gathman A.C."/>
            <person name="Lombard V."/>
            <person name="Henrissat B."/>
            <person name="Knabe N."/>
            <person name="Kuees U."/>
            <person name="Lilly W.W."/>
            <person name="Lindquist E."/>
            <person name="Lucas S."/>
            <person name="Magnuson J.K."/>
            <person name="Piumi F."/>
            <person name="Raudaskoski M."/>
            <person name="Salamov A."/>
            <person name="Schmutz J."/>
            <person name="Schwarze F.W.M.R."/>
            <person name="vanKuyk P.A."/>
            <person name="Horton J.S."/>
            <person name="Grigoriev I.V."/>
            <person name="Woesten H.A.B."/>
        </authorList>
    </citation>
    <scope>NUCLEOTIDE SEQUENCE [LARGE SCALE GENOMIC DNA]</scope>
    <source>
        <strain evidence="4">H4-8 / FGSC 9210</strain>
    </source>
</reference>
<proteinExistence type="predicted"/>
<dbReference type="EMBL" id="GL377302">
    <property type="protein sequence ID" value="EFJ02438.1"/>
    <property type="molecule type" value="Genomic_DNA"/>
</dbReference>
<feature type="transmembrane region" description="Helical" evidence="2">
    <location>
        <begin position="451"/>
        <end position="473"/>
    </location>
</feature>
<accession>D8PQR5</accession>
<keyword evidence="4" id="KW-1185">Reference proteome</keyword>
<dbReference type="VEuPathDB" id="FungiDB:SCHCODRAFT_02663075"/>
<feature type="region of interest" description="Disordered" evidence="1">
    <location>
        <begin position="1"/>
        <end position="78"/>
    </location>
</feature>
<dbReference type="STRING" id="578458.D8PQR5"/>
<dbReference type="Proteomes" id="UP000007431">
    <property type="component" value="Unassembled WGS sequence"/>
</dbReference>
<feature type="region of interest" description="Disordered" evidence="1">
    <location>
        <begin position="295"/>
        <end position="326"/>
    </location>
</feature>
<organism evidence="4">
    <name type="scientific">Schizophyllum commune (strain H4-8 / FGSC 9210)</name>
    <name type="common">Split gill fungus</name>
    <dbReference type="NCBI Taxonomy" id="578458"/>
    <lineage>
        <taxon>Eukaryota</taxon>
        <taxon>Fungi</taxon>
        <taxon>Dikarya</taxon>
        <taxon>Basidiomycota</taxon>
        <taxon>Agaricomycotina</taxon>
        <taxon>Agaricomycetes</taxon>
        <taxon>Agaricomycetidae</taxon>
        <taxon>Agaricales</taxon>
        <taxon>Schizophyllaceae</taxon>
        <taxon>Schizophyllum</taxon>
    </lineage>
</organism>
<dbReference type="HOGENOM" id="CLU_290699_0_0_1"/>
<dbReference type="eggNOG" id="ENOG502SKSU">
    <property type="taxonomic scope" value="Eukaryota"/>
</dbReference>
<keyword evidence="2" id="KW-1133">Transmembrane helix</keyword>
<gene>
    <name evidence="3" type="ORF">SCHCODRAFT_45930</name>
</gene>
<feature type="compositionally biased region" description="Polar residues" evidence="1">
    <location>
        <begin position="205"/>
        <end position="218"/>
    </location>
</feature>
<evidence type="ECO:0000256" key="2">
    <source>
        <dbReference type="SAM" id="Phobius"/>
    </source>
</evidence>
<name>D8PQR5_SCHCM</name>
<evidence type="ECO:0000256" key="1">
    <source>
        <dbReference type="SAM" id="MobiDB-lite"/>
    </source>
</evidence>
<dbReference type="AlphaFoldDB" id="D8PQR5"/>
<protein>
    <submittedName>
        <fullName evidence="3">Uncharacterized protein</fullName>
    </submittedName>
</protein>